<protein>
    <submittedName>
        <fullName evidence="3">AsmA family protein</fullName>
    </submittedName>
</protein>
<feature type="region of interest" description="Disordered" evidence="1">
    <location>
        <begin position="133"/>
        <end position="154"/>
    </location>
</feature>
<dbReference type="GO" id="GO:0090313">
    <property type="term" value="P:regulation of protein targeting to membrane"/>
    <property type="evidence" value="ECO:0007669"/>
    <property type="project" value="TreeGrafter"/>
</dbReference>
<keyword evidence="4" id="KW-1185">Reference proteome</keyword>
<feature type="domain" description="AsmA" evidence="2">
    <location>
        <begin position="466"/>
        <end position="684"/>
    </location>
</feature>
<sequence length="776" mass="79685">MRVRGWWLAVAAALIVLPLAGLGVGLAMLDPDAIKLRLAAIVLRQTGRTLSLNGPLRIGWSFWPTLQVNDVTLANLPGGSRPDMARAERIEAQISLPALLRHQLEVVKLTLVGPNILFEQVGDQPNWIFQSSAAPKATSGNPAAPTVPPTSDPGPTLRFRHVIVQNGMITFRFPARTKVVGIRTLNFRKPTNNGPLSFSSVLVYSDYQPFSLKVAALPTGGLRDPWKTRLDFAAYDTTASAKGTMDLAGAYDLQISANVPALEKLNALLPQMNLPPLHRMTVATHLMNGPAHGDLPVVGQTKLHVGSADLQALSSGLTLGTFDVSLAEAGGLAKVSGVGKLAKLGFAVDGSVGVPKYPDRKVEVPLDLVLRTPGVAGQDIGIKGKTALDALAFAGLDAAFIAHTPALSGLRSLMTPMLPALTKVSVTGRLAIPASIGSFSVTGANLAATEAQLAGDATVGLGTARSVTARLHGARLDLDALLPAATGAAPGKAAQAGAGSAATGSVIPDVPLPLASLRGPTIDMAVAVDVLTLRRQAWQDASLALTLKGGKLVVGKMQARLPAGQVDGSLTVDGSTNHGPVSLALHATGIPLALVEREAGLPGPAEGSLSITTDLHATGSSLHGMAASLDGPLAVTMIGGRMSNSALTELAGASLKALSIKVPAQGDTAVRCFGLVGSFSKGVGRFDTIAVDTGYLQLSGSGQVDLGAETVALKLHPLARLAGSKVVVPVLVTGPFRNIQSGLDANGFDKVGLLIDALFGGDKPKTCLAAGLVPVR</sequence>
<feature type="domain" description="AsmA" evidence="2">
    <location>
        <begin position="9"/>
        <end position="203"/>
    </location>
</feature>
<dbReference type="InterPro" id="IPR007844">
    <property type="entry name" value="AsmA"/>
</dbReference>
<accession>A0A6M8HQH4</accession>
<dbReference type="AlphaFoldDB" id="A0A6M8HQH4"/>
<proteinExistence type="predicted"/>
<organism evidence="3 4">
    <name type="scientific">Lichenicola cladoniae</name>
    <dbReference type="NCBI Taxonomy" id="1484109"/>
    <lineage>
        <taxon>Bacteria</taxon>
        <taxon>Pseudomonadati</taxon>
        <taxon>Pseudomonadota</taxon>
        <taxon>Alphaproteobacteria</taxon>
        <taxon>Acetobacterales</taxon>
        <taxon>Acetobacteraceae</taxon>
        <taxon>Lichenicola</taxon>
    </lineage>
</organism>
<dbReference type="InterPro" id="IPR052894">
    <property type="entry name" value="AsmA-related"/>
</dbReference>
<dbReference type="KEGG" id="lck:HN018_11385"/>
<dbReference type="Pfam" id="PF05170">
    <property type="entry name" value="AsmA"/>
    <property type="match status" value="2"/>
</dbReference>
<evidence type="ECO:0000313" key="3">
    <source>
        <dbReference type="EMBL" id="QKE90556.1"/>
    </source>
</evidence>
<name>A0A6M8HQH4_9PROT</name>
<dbReference type="Proteomes" id="UP000500767">
    <property type="component" value="Chromosome"/>
</dbReference>
<dbReference type="PANTHER" id="PTHR30441">
    <property type="entry name" value="DUF748 DOMAIN-CONTAINING PROTEIN"/>
    <property type="match status" value="1"/>
</dbReference>
<dbReference type="PANTHER" id="PTHR30441:SF8">
    <property type="entry name" value="DUF748 DOMAIN-CONTAINING PROTEIN"/>
    <property type="match status" value="1"/>
</dbReference>
<reference evidence="3 4" key="1">
    <citation type="journal article" date="2014" name="World J. Microbiol. Biotechnol.">
        <title>Biodiversity and physiological characteristics of Antarctic and Arctic lichens-associated bacteria.</title>
        <authorList>
            <person name="Lee Y.M."/>
            <person name="Kim E.H."/>
            <person name="Lee H.K."/>
            <person name="Hong S.G."/>
        </authorList>
    </citation>
    <scope>NUCLEOTIDE SEQUENCE [LARGE SCALE GENOMIC DNA]</scope>
    <source>
        <strain evidence="3 4">PAMC 26569</strain>
    </source>
</reference>
<dbReference type="GO" id="GO:0005886">
    <property type="term" value="C:plasma membrane"/>
    <property type="evidence" value="ECO:0007669"/>
    <property type="project" value="TreeGrafter"/>
</dbReference>
<dbReference type="EMBL" id="CP053708">
    <property type="protein sequence ID" value="QKE90556.1"/>
    <property type="molecule type" value="Genomic_DNA"/>
</dbReference>
<evidence type="ECO:0000313" key="4">
    <source>
        <dbReference type="Proteomes" id="UP000500767"/>
    </source>
</evidence>
<evidence type="ECO:0000256" key="1">
    <source>
        <dbReference type="SAM" id="MobiDB-lite"/>
    </source>
</evidence>
<gene>
    <name evidence="3" type="ORF">HN018_11385</name>
</gene>
<evidence type="ECO:0000259" key="2">
    <source>
        <dbReference type="Pfam" id="PF05170"/>
    </source>
</evidence>
<dbReference type="RefSeq" id="WP_171835503.1">
    <property type="nucleotide sequence ID" value="NZ_CP053708.1"/>
</dbReference>